<keyword evidence="2" id="KW-1133">Transmembrane helix</keyword>
<evidence type="ECO:0000256" key="1">
    <source>
        <dbReference type="SAM" id="MobiDB-lite"/>
    </source>
</evidence>
<feature type="transmembrane region" description="Helical" evidence="2">
    <location>
        <begin position="124"/>
        <end position="148"/>
    </location>
</feature>
<keyword evidence="4" id="KW-1185">Reference proteome</keyword>
<dbReference type="Proteomes" id="UP000645217">
    <property type="component" value="Unassembled WGS sequence"/>
</dbReference>
<protein>
    <recommendedName>
        <fullName evidence="5">Histidine kinase</fullName>
    </recommendedName>
</protein>
<evidence type="ECO:0000256" key="2">
    <source>
        <dbReference type="SAM" id="Phobius"/>
    </source>
</evidence>
<evidence type="ECO:0008006" key="5">
    <source>
        <dbReference type="Google" id="ProtNLM"/>
    </source>
</evidence>
<name>A0A917VN25_9ACTN</name>
<feature type="transmembrane region" description="Helical" evidence="2">
    <location>
        <begin position="7"/>
        <end position="26"/>
    </location>
</feature>
<reference evidence="3" key="2">
    <citation type="submission" date="2020-09" db="EMBL/GenBank/DDBJ databases">
        <authorList>
            <person name="Sun Q."/>
            <person name="Ohkuma M."/>
        </authorList>
    </citation>
    <scope>NUCLEOTIDE SEQUENCE</scope>
    <source>
        <strain evidence="3">JCM 13064</strain>
    </source>
</reference>
<gene>
    <name evidence="3" type="ORF">GCM10007964_44960</name>
</gene>
<accession>A0A917VN25</accession>
<dbReference type="EMBL" id="BMNT01000025">
    <property type="protein sequence ID" value="GGK97731.1"/>
    <property type="molecule type" value="Genomic_DNA"/>
</dbReference>
<sequence>MEVRVGRAAIVTFALYLISPTLFHYIEQARLASVPAVVLATAVVALYIAAGCTGPRRSWHRWSVGVMALLVYLPLPLLGEWWAASGVFLVAMVLGLLPWRLSLPVFVLVCAAETLKSMALGDGLPGGVTWTLTVLVAAVPLAGLTHFAETARELYATRAELVTVEVAAQRARAMRELEGILGNRLDAIADQGRRVVAGVDGDAETVKKELAHMLDMAREAQKEMRGFAHREQRLPSGTTDRYP</sequence>
<organism evidence="3 4">
    <name type="scientific">Sphaerisporangium melleum</name>
    <dbReference type="NCBI Taxonomy" id="321316"/>
    <lineage>
        <taxon>Bacteria</taxon>
        <taxon>Bacillati</taxon>
        <taxon>Actinomycetota</taxon>
        <taxon>Actinomycetes</taxon>
        <taxon>Streptosporangiales</taxon>
        <taxon>Streptosporangiaceae</taxon>
        <taxon>Sphaerisporangium</taxon>
    </lineage>
</organism>
<evidence type="ECO:0000313" key="3">
    <source>
        <dbReference type="EMBL" id="GGK97731.1"/>
    </source>
</evidence>
<feature type="compositionally biased region" description="Basic and acidic residues" evidence="1">
    <location>
        <begin position="224"/>
        <end position="233"/>
    </location>
</feature>
<dbReference type="AlphaFoldDB" id="A0A917VN25"/>
<keyword evidence="2" id="KW-0472">Membrane</keyword>
<feature type="transmembrane region" description="Helical" evidence="2">
    <location>
        <begin position="62"/>
        <end position="82"/>
    </location>
</feature>
<feature type="transmembrane region" description="Helical" evidence="2">
    <location>
        <begin position="32"/>
        <end position="50"/>
    </location>
</feature>
<evidence type="ECO:0000313" key="4">
    <source>
        <dbReference type="Proteomes" id="UP000645217"/>
    </source>
</evidence>
<feature type="region of interest" description="Disordered" evidence="1">
    <location>
        <begin position="224"/>
        <end position="243"/>
    </location>
</feature>
<feature type="transmembrane region" description="Helical" evidence="2">
    <location>
        <begin position="88"/>
        <end position="112"/>
    </location>
</feature>
<comment type="caution">
    <text evidence="3">The sequence shown here is derived from an EMBL/GenBank/DDBJ whole genome shotgun (WGS) entry which is preliminary data.</text>
</comment>
<keyword evidence="2" id="KW-0812">Transmembrane</keyword>
<proteinExistence type="predicted"/>
<reference evidence="3" key="1">
    <citation type="journal article" date="2014" name="Int. J. Syst. Evol. Microbiol.">
        <title>Complete genome sequence of Corynebacterium casei LMG S-19264T (=DSM 44701T), isolated from a smear-ripened cheese.</title>
        <authorList>
            <consortium name="US DOE Joint Genome Institute (JGI-PGF)"/>
            <person name="Walter F."/>
            <person name="Albersmeier A."/>
            <person name="Kalinowski J."/>
            <person name="Ruckert C."/>
        </authorList>
    </citation>
    <scope>NUCLEOTIDE SEQUENCE</scope>
    <source>
        <strain evidence="3">JCM 13064</strain>
    </source>
</reference>